<dbReference type="GO" id="GO:0005737">
    <property type="term" value="C:cytoplasm"/>
    <property type="evidence" value="ECO:0007669"/>
    <property type="project" value="UniProtKB-SubCell"/>
</dbReference>
<dbReference type="Proteomes" id="UP000305517">
    <property type="component" value="Unassembled WGS sequence"/>
</dbReference>
<dbReference type="InterPro" id="IPR004498">
    <property type="entry name" value="Ribosomal_PrmA_MeTrfase"/>
</dbReference>
<dbReference type="PANTHER" id="PTHR43648:SF1">
    <property type="entry name" value="ELECTRON TRANSFER FLAVOPROTEIN BETA SUBUNIT LYSINE METHYLTRANSFERASE"/>
    <property type="match status" value="1"/>
</dbReference>
<reference evidence="7 8" key="1">
    <citation type="submission" date="2019-05" db="EMBL/GenBank/DDBJ databases">
        <title>Hymenobacter edaphi sp. nov., isolated from abandoned arsenic-contaminated farmland soil.</title>
        <authorList>
            <person name="Nie L."/>
        </authorList>
    </citation>
    <scope>NUCLEOTIDE SEQUENCE [LARGE SCALE GENOMIC DNA]</scope>
    <source>
        <strain evidence="7 8">1-3-3-8</strain>
    </source>
</reference>
<comment type="caution">
    <text evidence="7">The sequence shown here is derived from an EMBL/GenBank/DDBJ whole genome shotgun (WGS) entry which is preliminary data.</text>
</comment>
<keyword evidence="3 6" id="KW-0489">Methyltransferase</keyword>
<dbReference type="Gene3D" id="3.40.50.150">
    <property type="entry name" value="Vaccinia Virus protein VP39"/>
    <property type="match status" value="1"/>
</dbReference>
<evidence type="ECO:0000256" key="3">
    <source>
        <dbReference type="ARBA" id="ARBA00022603"/>
    </source>
</evidence>
<evidence type="ECO:0000256" key="1">
    <source>
        <dbReference type="ARBA" id="ARBA00009741"/>
    </source>
</evidence>
<evidence type="ECO:0000313" key="7">
    <source>
        <dbReference type="EMBL" id="TLM95588.1"/>
    </source>
</evidence>
<sequence>MDFIELRVTAPADLADILIAELGQLSFDTFEENEQGFCAYTTEDAFDKEATQAIIDKYQHWPEGMPTAESRVITRQNWNTEWEKNFEPLVIGEKVSVRAPFHEARPDLPYDIVIMPRMSFGTGHHNTTALMIENQLTVDHQGKRVLDMGCGTGILAIMAVHLGASHVLAVDVEPWTAENAADNAQENNVQDKVEARLGDITALEGEAPFDLILANINRNVLLDDMAAYYRYLQPGGPIIFSGFYEEDLHLIREAAEREGFRYQSHRVQNHWVSAIFTKPE</sequence>
<keyword evidence="2 6" id="KW-0963">Cytoplasm</keyword>
<dbReference type="GO" id="GO:0032259">
    <property type="term" value="P:methylation"/>
    <property type="evidence" value="ECO:0007669"/>
    <property type="project" value="UniProtKB-KW"/>
</dbReference>
<dbReference type="OrthoDB" id="9785995at2"/>
<keyword evidence="5 6" id="KW-0949">S-adenosyl-L-methionine</keyword>
<comment type="catalytic activity">
    <reaction evidence="6">
        <text>L-lysyl-[protein] + 3 S-adenosyl-L-methionine = N(6),N(6),N(6)-trimethyl-L-lysyl-[protein] + 3 S-adenosyl-L-homocysteine + 3 H(+)</text>
        <dbReference type="Rhea" id="RHEA:54192"/>
        <dbReference type="Rhea" id="RHEA-COMP:9752"/>
        <dbReference type="Rhea" id="RHEA-COMP:13826"/>
        <dbReference type="ChEBI" id="CHEBI:15378"/>
        <dbReference type="ChEBI" id="CHEBI:29969"/>
        <dbReference type="ChEBI" id="CHEBI:57856"/>
        <dbReference type="ChEBI" id="CHEBI:59789"/>
        <dbReference type="ChEBI" id="CHEBI:61961"/>
    </reaction>
</comment>
<dbReference type="Pfam" id="PF06325">
    <property type="entry name" value="PrmA"/>
    <property type="match status" value="1"/>
</dbReference>
<dbReference type="RefSeq" id="WP_138076156.1">
    <property type="nucleotide sequence ID" value="NZ_VAJM01000002.1"/>
</dbReference>
<dbReference type="PANTHER" id="PTHR43648">
    <property type="entry name" value="ELECTRON TRANSFER FLAVOPROTEIN BETA SUBUNIT LYSINE METHYLTRANSFERASE"/>
    <property type="match status" value="1"/>
</dbReference>
<keyword evidence="4 6" id="KW-0808">Transferase</keyword>
<evidence type="ECO:0000256" key="5">
    <source>
        <dbReference type="ARBA" id="ARBA00022691"/>
    </source>
</evidence>
<dbReference type="AlphaFoldDB" id="A0A5R8WUY6"/>
<dbReference type="HAMAP" id="MF_00735">
    <property type="entry name" value="Methyltr_PrmA"/>
    <property type="match status" value="1"/>
</dbReference>
<evidence type="ECO:0000313" key="8">
    <source>
        <dbReference type="Proteomes" id="UP000305517"/>
    </source>
</evidence>
<keyword evidence="7" id="KW-0689">Ribosomal protein</keyword>
<dbReference type="InterPro" id="IPR029063">
    <property type="entry name" value="SAM-dependent_MTases_sf"/>
</dbReference>
<evidence type="ECO:0000256" key="4">
    <source>
        <dbReference type="ARBA" id="ARBA00022679"/>
    </source>
</evidence>
<dbReference type="PIRSF" id="PIRSF000401">
    <property type="entry name" value="RPL11_MTase"/>
    <property type="match status" value="1"/>
</dbReference>
<gene>
    <name evidence="6" type="primary">prmA</name>
    <name evidence="7" type="ORF">FDY95_07335</name>
</gene>
<feature type="binding site" evidence="6">
    <location>
        <position position="149"/>
    </location>
    <ligand>
        <name>S-adenosyl-L-methionine</name>
        <dbReference type="ChEBI" id="CHEBI:59789"/>
    </ligand>
</feature>
<feature type="binding site" evidence="6">
    <location>
        <position position="171"/>
    </location>
    <ligand>
        <name>S-adenosyl-L-methionine</name>
        <dbReference type="ChEBI" id="CHEBI:59789"/>
    </ligand>
</feature>
<feature type="binding site" evidence="6">
    <location>
        <position position="215"/>
    </location>
    <ligand>
        <name>S-adenosyl-L-methionine</name>
        <dbReference type="ChEBI" id="CHEBI:59789"/>
    </ligand>
</feature>
<organism evidence="7 8">
    <name type="scientific">Hymenobacter jeollabukensis</name>
    <dbReference type="NCBI Taxonomy" id="2025313"/>
    <lineage>
        <taxon>Bacteria</taxon>
        <taxon>Pseudomonadati</taxon>
        <taxon>Bacteroidota</taxon>
        <taxon>Cytophagia</taxon>
        <taxon>Cytophagales</taxon>
        <taxon>Hymenobacteraceae</taxon>
        <taxon>Hymenobacter</taxon>
    </lineage>
</organism>
<evidence type="ECO:0000256" key="2">
    <source>
        <dbReference type="ARBA" id="ARBA00022490"/>
    </source>
</evidence>
<dbReference type="GO" id="GO:0005840">
    <property type="term" value="C:ribosome"/>
    <property type="evidence" value="ECO:0007669"/>
    <property type="project" value="UniProtKB-KW"/>
</dbReference>
<dbReference type="SUPFAM" id="SSF53335">
    <property type="entry name" value="S-adenosyl-L-methionine-dependent methyltransferases"/>
    <property type="match status" value="1"/>
</dbReference>
<comment type="similarity">
    <text evidence="1 6">Belongs to the methyltransferase superfamily. PrmA family.</text>
</comment>
<name>A0A5R8WUY6_9BACT</name>
<dbReference type="NCBIfam" id="NF001785">
    <property type="entry name" value="PRK00517.2-2"/>
    <property type="match status" value="1"/>
</dbReference>
<accession>A0A5R8WUY6</accession>
<dbReference type="EMBL" id="VAJM01000002">
    <property type="protein sequence ID" value="TLM95588.1"/>
    <property type="molecule type" value="Genomic_DNA"/>
</dbReference>
<protein>
    <recommendedName>
        <fullName evidence="6">Ribosomal protein L11 methyltransferase</fullName>
        <shortName evidence="6">L11 Mtase</shortName>
        <ecNumber evidence="6">2.1.1.-</ecNumber>
    </recommendedName>
</protein>
<comment type="function">
    <text evidence="6">Methylates ribosomal protein L11.</text>
</comment>
<keyword evidence="8" id="KW-1185">Reference proteome</keyword>
<dbReference type="InterPro" id="IPR050078">
    <property type="entry name" value="Ribosomal_L11_MeTrfase_PrmA"/>
</dbReference>
<comment type="subcellular location">
    <subcellularLocation>
        <location evidence="6">Cytoplasm</location>
    </subcellularLocation>
</comment>
<keyword evidence="7" id="KW-0687">Ribonucleoprotein</keyword>
<proteinExistence type="inferred from homology"/>
<dbReference type="CDD" id="cd02440">
    <property type="entry name" value="AdoMet_MTases"/>
    <property type="match status" value="1"/>
</dbReference>
<dbReference type="GO" id="GO:0016279">
    <property type="term" value="F:protein-lysine N-methyltransferase activity"/>
    <property type="evidence" value="ECO:0007669"/>
    <property type="project" value="RHEA"/>
</dbReference>
<feature type="binding site" evidence="6">
    <location>
        <position position="128"/>
    </location>
    <ligand>
        <name>S-adenosyl-L-methionine</name>
        <dbReference type="ChEBI" id="CHEBI:59789"/>
    </ligand>
</feature>
<dbReference type="EC" id="2.1.1.-" evidence="6"/>
<evidence type="ECO:0000256" key="6">
    <source>
        <dbReference type="HAMAP-Rule" id="MF_00735"/>
    </source>
</evidence>